<evidence type="ECO:0000313" key="7">
    <source>
        <dbReference type="EMBL" id="GLS24344.1"/>
    </source>
</evidence>
<dbReference type="RefSeq" id="WP_232594849.1">
    <property type="nucleotide sequence ID" value="NZ_BSPD01000002.1"/>
</dbReference>
<comment type="subunit">
    <text evidence="1">Homodimer.</text>
</comment>
<dbReference type="NCBIfam" id="NF006828">
    <property type="entry name" value="PRK09350.1"/>
    <property type="match status" value="1"/>
</dbReference>
<evidence type="ECO:0000259" key="6">
    <source>
        <dbReference type="PROSITE" id="PS50862"/>
    </source>
</evidence>
<dbReference type="GO" id="GO:0004824">
    <property type="term" value="F:lysine-tRNA ligase activity"/>
    <property type="evidence" value="ECO:0007669"/>
    <property type="project" value="InterPro"/>
</dbReference>
<dbReference type="PANTHER" id="PTHR42918">
    <property type="entry name" value="LYSYL-TRNA SYNTHETASE"/>
    <property type="match status" value="1"/>
</dbReference>
<dbReference type="Proteomes" id="UP001156870">
    <property type="component" value="Unassembled WGS sequence"/>
</dbReference>
<dbReference type="GO" id="GO:0000049">
    <property type="term" value="F:tRNA binding"/>
    <property type="evidence" value="ECO:0007669"/>
    <property type="project" value="TreeGrafter"/>
</dbReference>
<dbReference type="NCBIfam" id="TIGR00462">
    <property type="entry name" value="genX"/>
    <property type="match status" value="1"/>
</dbReference>
<proteinExistence type="predicted"/>
<dbReference type="InterPro" id="IPR004364">
    <property type="entry name" value="Aa-tRNA-synt_II"/>
</dbReference>
<organism evidence="7 8">
    <name type="scientific">Marinibactrum halimedae</name>
    <dbReference type="NCBI Taxonomy" id="1444977"/>
    <lineage>
        <taxon>Bacteria</taxon>
        <taxon>Pseudomonadati</taxon>
        <taxon>Pseudomonadota</taxon>
        <taxon>Gammaproteobacteria</taxon>
        <taxon>Cellvibrionales</taxon>
        <taxon>Cellvibrionaceae</taxon>
        <taxon>Marinibactrum</taxon>
    </lineage>
</organism>
<sequence>MSKTSSFSAWAPSATLDTLKARALLMRELRGFFFDRDVLEVDVPLLSRATVTDPNIESIQAICNQEPVFLQTSPEFFLKRLLSAGVGSLYYLGKAFRDGEAGRRHNPEFTMLEWYRVGWTAEELMNEVAALLRVVLGAMPVTTKRYGQVFLEALGVNPHEQDSIRLLASLKAVAKEKLSVSFDDNDPNVWMELLFSHCIEPNLKGITLIYDFPASQAALAKIDRNDHGEPVACRFEAYVDGIELANGYWELTDSQEQARRFEKDLHRRQSTGAYLPPVDKHLLHALQAGMPECAGVALGVDRLLMLKRGVKNIADVVAFDFSRC</sequence>
<keyword evidence="3" id="KW-0547">Nucleotide-binding</keyword>
<dbReference type="Gene3D" id="3.30.930.10">
    <property type="entry name" value="Bira Bifunctional Protein, Domain 2"/>
    <property type="match status" value="1"/>
</dbReference>
<dbReference type="PROSITE" id="PS50862">
    <property type="entry name" value="AA_TRNA_LIGASE_II"/>
    <property type="match status" value="1"/>
</dbReference>
<dbReference type="GO" id="GO:0005829">
    <property type="term" value="C:cytosol"/>
    <property type="evidence" value="ECO:0007669"/>
    <property type="project" value="TreeGrafter"/>
</dbReference>
<evidence type="ECO:0000313" key="8">
    <source>
        <dbReference type="Proteomes" id="UP001156870"/>
    </source>
</evidence>
<keyword evidence="7" id="KW-0648">Protein biosynthesis</keyword>
<keyword evidence="4" id="KW-0067">ATP-binding</keyword>
<dbReference type="GO" id="GO:0005524">
    <property type="term" value="F:ATP binding"/>
    <property type="evidence" value="ECO:0007669"/>
    <property type="project" value="UniProtKB-KW"/>
</dbReference>
<dbReference type="EMBL" id="BSPD01000002">
    <property type="protein sequence ID" value="GLS24344.1"/>
    <property type="molecule type" value="Genomic_DNA"/>
</dbReference>
<evidence type="ECO:0000256" key="3">
    <source>
        <dbReference type="ARBA" id="ARBA00022741"/>
    </source>
</evidence>
<evidence type="ECO:0000256" key="4">
    <source>
        <dbReference type="ARBA" id="ARBA00022840"/>
    </source>
</evidence>
<dbReference type="InterPro" id="IPR004525">
    <property type="entry name" value="EpmA"/>
</dbReference>
<feature type="domain" description="Aminoacyl-transfer RNA synthetases class-II family profile" evidence="6">
    <location>
        <begin position="25"/>
        <end position="306"/>
    </location>
</feature>
<evidence type="ECO:0000256" key="2">
    <source>
        <dbReference type="ARBA" id="ARBA00022598"/>
    </source>
</evidence>
<dbReference type="InterPro" id="IPR006195">
    <property type="entry name" value="aa-tRNA-synth_II"/>
</dbReference>
<evidence type="ECO:0000256" key="1">
    <source>
        <dbReference type="ARBA" id="ARBA00011738"/>
    </source>
</evidence>
<accession>A0AA37SZX8</accession>
<comment type="catalytic activity">
    <reaction evidence="5">
        <text>D-beta-lysine + L-lysyl-[protein] + ATP = N(6)-((3R)-3,6-diaminohexanoyl)-L-lysyl-[protein] + AMP + diphosphate + H(+)</text>
        <dbReference type="Rhea" id="RHEA:83435"/>
        <dbReference type="Rhea" id="RHEA-COMP:9752"/>
        <dbReference type="Rhea" id="RHEA-COMP:20131"/>
        <dbReference type="ChEBI" id="CHEBI:15378"/>
        <dbReference type="ChEBI" id="CHEBI:29969"/>
        <dbReference type="ChEBI" id="CHEBI:30616"/>
        <dbReference type="ChEBI" id="CHEBI:33019"/>
        <dbReference type="ChEBI" id="CHEBI:84138"/>
        <dbReference type="ChEBI" id="CHEBI:156053"/>
        <dbReference type="ChEBI" id="CHEBI:456215"/>
    </reaction>
    <physiologicalReaction direction="left-to-right" evidence="5">
        <dbReference type="Rhea" id="RHEA:83436"/>
    </physiologicalReaction>
</comment>
<dbReference type="SUPFAM" id="SSF55681">
    <property type="entry name" value="Class II aaRS and biotin synthetases"/>
    <property type="match status" value="1"/>
</dbReference>
<dbReference type="Pfam" id="PF00152">
    <property type="entry name" value="tRNA-synt_2"/>
    <property type="match status" value="1"/>
</dbReference>
<dbReference type="GO" id="GO:0006430">
    <property type="term" value="P:lysyl-tRNA aminoacylation"/>
    <property type="evidence" value="ECO:0007669"/>
    <property type="project" value="InterPro"/>
</dbReference>
<dbReference type="InterPro" id="IPR045864">
    <property type="entry name" value="aa-tRNA-synth_II/BPL/LPL"/>
</dbReference>
<dbReference type="PRINTS" id="PR00982">
    <property type="entry name" value="TRNASYNTHLYS"/>
</dbReference>
<dbReference type="InterPro" id="IPR018149">
    <property type="entry name" value="Lys-tRNA-synth_II_C"/>
</dbReference>
<protein>
    <submittedName>
        <fullName evidence="7">Elongation factor P--(R)-beta-lysine ligase</fullName>
    </submittedName>
</protein>
<name>A0AA37SZX8_9GAMM</name>
<dbReference type="AlphaFoldDB" id="A0AA37SZX8"/>
<keyword evidence="8" id="KW-1185">Reference proteome</keyword>
<keyword evidence="7" id="KW-0251">Elongation factor</keyword>
<gene>
    <name evidence="7" type="primary">epmA</name>
    <name evidence="7" type="ORF">GCM10007877_00550</name>
</gene>
<evidence type="ECO:0000256" key="5">
    <source>
        <dbReference type="ARBA" id="ARBA00052794"/>
    </source>
</evidence>
<reference evidence="7 8" key="1">
    <citation type="journal article" date="2014" name="Int. J. Syst. Evol. Microbiol.">
        <title>Complete genome sequence of Corynebacterium casei LMG S-19264T (=DSM 44701T), isolated from a smear-ripened cheese.</title>
        <authorList>
            <consortium name="US DOE Joint Genome Institute (JGI-PGF)"/>
            <person name="Walter F."/>
            <person name="Albersmeier A."/>
            <person name="Kalinowski J."/>
            <person name="Ruckert C."/>
        </authorList>
    </citation>
    <scope>NUCLEOTIDE SEQUENCE [LARGE SCALE GENOMIC DNA]</scope>
    <source>
        <strain evidence="7 8">NBRC 110095</strain>
    </source>
</reference>
<dbReference type="PANTHER" id="PTHR42918:SF6">
    <property type="entry name" value="ELONGATION FACTOR P--(R)-BETA-LYSINE LIGASE"/>
    <property type="match status" value="1"/>
</dbReference>
<dbReference type="FunFam" id="3.30.930.10:FF:000017">
    <property type="entry name" value="Elongation factor P--(R)-beta-lysine ligase"/>
    <property type="match status" value="1"/>
</dbReference>
<dbReference type="GO" id="GO:0003746">
    <property type="term" value="F:translation elongation factor activity"/>
    <property type="evidence" value="ECO:0007669"/>
    <property type="project" value="UniProtKB-KW"/>
</dbReference>
<comment type="caution">
    <text evidence="7">The sequence shown here is derived from an EMBL/GenBank/DDBJ whole genome shotgun (WGS) entry which is preliminary data.</text>
</comment>
<keyword evidence="2 7" id="KW-0436">Ligase</keyword>